<dbReference type="EMBL" id="CAMPGE010029254">
    <property type="protein sequence ID" value="CAI2386723.1"/>
    <property type="molecule type" value="Genomic_DNA"/>
</dbReference>
<evidence type="ECO:0000256" key="1">
    <source>
        <dbReference type="SAM" id="Coils"/>
    </source>
</evidence>
<evidence type="ECO:0000313" key="3">
    <source>
        <dbReference type="EMBL" id="CAI2386723.1"/>
    </source>
</evidence>
<feature type="coiled-coil region" evidence="1">
    <location>
        <begin position="216"/>
        <end position="247"/>
    </location>
</feature>
<feature type="region of interest" description="Disordered" evidence="2">
    <location>
        <begin position="379"/>
        <end position="404"/>
    </location>
</feature>
<reference evidence="3" key="1">
    <citation type="submission" date="2023-07" db="EMBL/GenBank/DDBJ databases">
        <authorList>
            <consortium name="AG Swart"/>
            <person name="Singh M."/>
            <person name="Singh A."/>
            <person name="Seah K."/>
            <person name="Emmerich C."/>
        </authorList>
    </citation>
    <scope>NUCLEOTIDE SEQUENCE</scope>
    <source>
        <strain evidence="3">DP1</strain>
    </source>
</reference>
<gene>
    <name evidence="3" type="ORF">ECRASSUSDP1_LOCUS28347</name>
</gene>
<dbReference type="Proteomes" id="UP001295684">
    <property type="component" value="Unassembled WGS sequence"/>
</dbReference>
<feature type="compositionally biased region" description="Low complexity" evidence="2">
    <location>
        <begin position="379"/>
        <end position="390"/>
    </location>
</feature>
<protein>
    <submittedName>
        <fullName evidence="3">Uncharacterized protein</fullName>
    </submittedName>
</protein>
<evidence type="ECO:0000256" key="2">
    <source>
        <dbReference type="SAM" id="MobiDB-lite"/>
    </source>
</evidence>
<accession>A0AAD2DBM3</accession>
<feature type="compositionally biased region" description="Polar residues" evidence="2">
    <location>
        <begin position="668"/>
        <end position="678"/>
    </location>
</feature>
<comment type="caution">
    <text evidence="3">The sequence shown here is derived from an EMBL/GenBank/DDBJ whole genome shotgun (WGS) entry which is preliminary data.</text>
</comment>
<evidence type="ECO:0000313" key="4">
    <source>
        <dbReference type="Proteomes" id="UP001295684"/>
    </source>
</evidence>
<proteinExistence type="predicted"/>
<organism evidence="3 4">
    <name type="scientific">Euplotes crassus</name>
    <dbReference type="NCBI Taxonomy" id="5936"/>
    <lineage>
        <taxon>Eukaryota</taxon>
        <taxon>Sar</taxon>
        <taxon>Alveolata</taxon>
        <taxon>Ciliophora</taxon>
        <taxon>Intramacronucleata</taxon>
        <taxon>Spirotrichea</taxon>
        <taxon>Hypotrichia</taxon>
        <taxon>Euplotida</taxon>
        <taxon>Euplotidae</taxon>
        <taxon>Moneuplotes</taxon>
    </lineage>
</organism>
<dbReference type="AlphaFoldDB" id="A0AAD2DBM3"/>
<keyword evidence="4" id="KW-1185">Reference proteome</keyword>
<name>A0AAD2DBM3_EUPCR</name>
<keyword evidence="1" id="KW-0175">Coiled coil</keyword>
<feature type="region of interest" description="Disordered" evidence="2">
    <location>
        <begin position="637"/>
        <end position="687"/>
    </location>
</feature>
<sequence>MSNSELESSNEVLHQRTDTKSIFDRALFIRLDGSLESKSAFMTVKNLQNCPDEEDRIPPLVHLDLRFDLLRAFLEEMQKAVNQHAEIINNVQKAVKYRCTENSMAEYLERIANGLHKDCGERTFNIGINDELAKKHHQTEESPIFKRAVDKLMGKMEIISAHLLQTIKNQSKTDKRLENIEKDLAKVQLDHISKSSFAEEKRKIQNDLFEYLDKNLDNFNHTLEDHAQELENKKNQFENFVKENEAKTLWKIKDCEELLQKRVSETFVSDSISVLEAKLVTKMEKSHQQTISQATNRAEEKVNMRMAGLEKFTQQEINILNTKIVEHDSEISKRMTATDLAPLKNSIKDTRYSFEKEIESVMGHINKFIEYGRRISSLESTSKKSQSSSSGNEPGQKKEKSGGSGYNAEISIKYKIIDDKIKNLTATCDSLKADLENKADAGDLIKIENTKVSKEELLALLPSEESKDVLKEEFKNEIAYFHKTIDELARAWDLKLVKLRKEIDMFSIKKEIGRRALTEDMKHDFHVIESKCAKMEHLVSNFSFEVDGFKDFVHKVTKSINELQEMNKDVLVGNKNINCLSCGREGKKFTPSIPTLPDRDGRGIYKGRASRGFSSKLEKSITDPDIVENKFFNHRREISPLKTNQSHTHSRKKFSKPSSSYVKRRCMTASSTKSNSRSGARRAYNRPVELQNTSESHIYREENIYEQIN</sequence>